<sequence>MIKIAPSMLSANFAELAAEIKSIEEAGADILHIDVMDGHFVPNLTFGAPIVKAIRKYTDLPFDVHLMVTNPEDYVDEYAAIGVEYFTFHQETVPHMHRLIQQIKAKGMKAGVALNPSTPVSTLEDVANDLDMILIMSVNPGFGGQSFITNAIKKVKQAKALLGMIGNTDADIEVDGGINSMTSIAIKEAGATILVAGSAVFGAEDRKVAIEAIRNSGSGL</sequence>
<evidence type="ECO:0000256" key="9">
    <source>
        <dbReference type="ARBA" id="ARBA00023235"/>
    </source>
</evidence>
<comment type="function">
    <text evidence="10">Catalyzes the reversible epimerization of D-ribulose 5-phosphate to D-xylulose 5-phosphate.</text>
</comment>
<comment type="cofactor">
    <cofactor evidence="10">
        <name>a divalent metal cation</name>
        <dbReference type="ChEBI" id="CHEBI:60240"/>
    </cofactor>
    <text evidence="10">Binds 1 divalent metal cation per subunit.</text>
</comment>
<comment type="pathway">
    <text evidence="10">Carbohydrate degradation.</text>
</comment>
<evidence type="ECO:0000256" key="3">
    <source>
        <dbReference type="ARBA" id="ARBA00001941"/>
    </source>
</evidence>
<feature type="binding site" evidence="10">
    <location>
        <position position="7"/>
    </location>
    <ligand>
        <name>substrate</name>
    </ligand>
</feature>
<dbReference type="PIRSF" id="PIRSF001461">
    <property type="entry name" value="RPE"/>
    <property type="match status" value="1"/>
</dbReference>
<comment type="similarity">
    <text evidence="6 10 11">Belongs to the ribulose-phosphate 3-epimerase family.</text>
</comment>
<comment type="cofactor">
    <cofactor evidence="5">
        <name>Fe(2+)</name>
        <dbReference type="ChEBI" id="CHEBI:29033"/>
    </cofactor>
</comment>
<feature type="active site" description="Proton donor" evidence="10">
    <location>
        <position position="175"/>
    </location>
</feature>
<evidence type="ECO:0000256" key="11">
    <source>
        <dbReference type="PIRNR" id="PIRNR001461"/>
    </source>
</evidence>
<dbReference type="EC" id="5.1.3.1" evidence="7 10"/>
<dbReference type="NCBIfam" id="NF004076">
    <property type="entry name" value="PRK05581.1-4"/>
    <property type="match status" value="1"/>
</dbReference>
<evidence type="ECO:0000313" key="12">
    <source>
        <dbReference type="EMBL" id="MDV5088456.1"/>
    </source>
</evidence>
<dbReference type="RefSeq" id="WP_295188019.1">
    <property type="nucleotide sequence ID" value="NZ_JAWJZA010000003.1"/>
</dbReference>
<feature type="binding site" evidence="10">
    <location>
        <begin position="197"/>
        <end position="198"/>
    </location>
    <ligand>
        <name>substrate</name>
    </ligand>
</feature>
<proteinExistence type="inferred from homology"/>
<dbReference type="InterPro" id="IPR026019">
    <property type="entry name" value="Ribul_P_3_epim"/>
</dbReference>
<feature type="active site" description="Proton acceptor" evidence="10">
    <location>
        <position position="34"/>
    </location>
</feature>
<comment type="caution">
    <text evidence="12">The sequence shown here is derived from an EMBL/GenBank/DDBJ whole genome shotgun (WGS) entry which is preliminary data.</text>
</comment>
<dbReference type="EMBL" id="JAWJZB010000006">
    <property type="protein sequence ID" value="MDV5088456.1"/>
    <property type="molecule type" value="Genomic_DNA"/>
</dbReference>
<evidence type="ECO:0000256" key="10">
    <source>
        <dbReference type="HAMAP-Rule" id="MF_02227"/>
    </source>
</evidence>
<feature type="binding site" evidence="10">
    <location>
        <position position="175"/>
    </location>
    <ligand>
        <name>a divalent metal cation</name>
        <dbReference type="ChEBI" id="CHEBI:60240"/>
    </ligand>
</feature>
<evidence type="ECO:0000256" key="6">
    <source>
        <dbReference type="ARBA" id="ARBA00009541"/>
    </source>
</evidence>
<feature type="binding site" evidence="10">
    <location>
        <position position="65"/>
    </location>
    <ligand>
        <name>substrate</name>
    </ligand>
</feature>
<accession>A0ABU3Z9R6</accession>
<comment type="cofactor">
    <cofactor evidence="3">
        <name>Co(2+)</name>
        <dbReference type="ChEBI" id="CHEBI:48828"/>
    </cofactor>
</comment>
<evidence type="ECO:0000256" key="5">
    <source>
        <dbReference type="ARBA" id="ARBA00001954"/>
    </source>
</evidence>
<dbReference type="SUPFAM" id="SSF51366">
    <property type="entry name" value="Ribulose-phoshate binding barrel"/>
    <property type="match status" value="1"/>
</dbReference>
<feature type="binding site" evidence="10">
    <location>
        <position position="32"/>
    </location>
    <ligand>
        <name>a divalent metal cation</name>
        <dbReference type="ChEBI" id="CHEBI:60240"/>
    </ligand>
</feature>
<keyword evidence="9 10" id="KW-0413">Isomerase</keyword>
<evidence type="ECO:0000256" key="8">
    <source>
        <dbReference type="ARBA" id="ARBA00022723"/>
    </source>
</evidence>
<keyword evidence="8 10" id="KW-0479">Metal-binding</keyword>
<gene>
    <name evidence="10 12" type="primary">rpe</name>
    <name evidence="12" type="ORF">RVY80_06310</name>
</gene>
<evidence type="ECO:0000313" key="13">
    <source>
        <dbReference type="Proteomes" id="UP001272515"/>
    </source>
</evidence>
<keyword evidence="13" id="KW-1185">Reference proteome</keyword>
<dbReference type="PANTHER" id="PTHR11749">
    <property type="entry name" value="RIBULOSE-5-PHOSPHATE-3-EPIMERASE"/>
    <property type="match status" value="1"/>
</dbReference>
<dbReference type="Gene3D" id="3.20.20.70">
    <property type="entry name" value="Aldolase class I"/>
    <property type="match status" value="1"/>
</dbReference>
<dbReference type="InterPro" id="IPR011060">
    <property type="entry name" value="RibuloseP-bd_barrel"/>
</dbReference>
<feature type="binding site" evidence="10">
    <location>
        <begin position="141"/>
        <end position="144"/>
    </location>
    <ligand>
        <name>substrate</name>
    </ligand>
</feature>
<dbReference type="InterPro" id="IPR000056">
    <property type="entry name" value="Ribul_P_3_epim-like"/>
</dbReference>
<reference evidence="12 13" key="1">
    <citation type="submission" date="2023-10" db="EMBL/GenBank/DDBJ databases">
        <title>Veillonella sp. nov., isolated from a pig farm feces dump.</title>
        <authorList>
            <person name="Chang Y.-H."/>
        </authorList>
    </citation>
    <scope>NUCLEOTIDE SEQUENCE [LARGE SCALE GENOMIC DNA]</scope>
    <source>
        <strain evidence="12 13">YH-vei2233</strain>
    </source>
</reference>
<dbReference type="NCBIfam" id="TIGR01163">
    <property type="entry name" value="rpe"/>
    <property type="match status" value="1"/>
</dbReference>
<organism evidence="12 13">
    <name type="scientific">Veillonella absiana</name>
    <dbReference type="NCBI Taxonomy" id="3079305"/>
    <lineage>
        <taxon>Bacteria</taxon>
        <taxon>Bacillati</taxon>
        <taxon>Bacillota</taxon>
        <taxon>Negativicutes</taxon>
        <taxon>Veillonellales</taxon>
        <taxon>Veillonellaceae</taxon>
        <taxon>Veillonella</taxon>
    </lineage>
</organism>
<evidence type="ECO:0000256" key="2">
    <source>
        <dbReference type="ARBA" id="ARBA00001936"/>
    </source>
</evidence>
<dbReference type="GO" id="GO:0004750">
    <property type="term" value="F:D-ribulose-phosphate 3-epimerase activity"/>
    <property type="evidence" value="ECO:0007669"/>
    <property type="project" value="UniProtKB-EC"/>
</dbReference>
<evidence type="ECO:0000256" key="7">
    <source>
        <dbReference type="ARBA" id="ARBA00013188"/>
    </source>
</evidence>
<comment type="catalytic activity">
    <reaction evidence="1 10 11">
        <text>D-ribulose 5-phosphate = D-xylulose 5-phosphate</text>
        <dbReference type="Rhea" id="RHEA:13677"/>
        <dbReference type="ChEBI" id="CHEBI:57737"/>
        <dbReference type="ChEBI" id="CHEBI:58121"/>
        <dbReference type="EC" id="5.1.3.1"/>
    </reaction>
</comment>
<dbReference type="Pfam" id="PF00834">
    <property type="entry name" value="Ribul_P_3_epim"/>
    <property type="match status" value="1"/>
</dbReference>
<dbReference type="PROSITE" id="PS01086">
    <property type="entry name" value="RIBUL_P_3_EPIMER_2"/>
    <property type="match status" value="1"/>
</dbReference>
<protein>
    <recommendedName>
        <fullName evidence="7 10">Ribulose-phosphate 3-epimerase</fullName>
        <ecNumber evidence="7 10">5.1.3.1</ecNumber>
    </recommendedName>
</protein>
<dbReference type="CDD" id="cd00429">
    <property type="entry name" value="RPE"/>
    <property type="match status" value="1"/>
</dbReference>
<dbReference type="InterPro" id="IPR013785">
    <property type="entry name" value="Aldolase_TIM"/>
</dbReference>
<evidence type="ECO:0000256" key="1">
    <source>
        <dbReference type="ARBA" id="ARBA00001782"/>
    </source>
</evidence>
<comment type="cofactor">
    <cofactor evidence="4">
        <name>Zn(2+)</name>
        <dbReference type="ChEBI" id="CHEBI:29105"/>
    </cofactor>
</comment>
<evidence type="ECO:0000256" key="4">
    <source>
        <dbReference type="ARBA" id="ARBA00001947"/>
    </source>
</evidence>
<comment type="cofactor">
    <cofactor evidence="2">
        <name>Mn(2+)</name>
        <dbReference type="ChEBI" id="CHEBI:29035"/>
    </cofactor>
</comment>
<dbReference type="PROSITE" id="PS01085">
    <property type="entry name" value="RIBUL_P_3_EPIMER_1"/>
    <property type="match status" value="1"/>
</dbReference>
<keyword evidence="10 11" id="KW-0119">Carbohydrate metabolism</keyword>
<feature type="binding site" evidence="10">
    <location>
        <begin position="175"/>
        <end position="177"/>
    </location>
    <ligand>
        <name>substrate</name>
    </ligand>
</feature>
<feature type="binding site" evidence="10">
    <location>
        <position position="65"/>
    </location>
    <ligand>
        <name>a divalent metal cation</name>
        <dbReference type="ChEBI" id="CHEBI:60240"/>
    </ligand>
</feature>
<dbReference type="Proteomes" id="UP001272515">
    <property type="component" value="Unassembled WGS sequence"/>
</dbReference>
<name>A0ABU3Z9R6_9FIRM</name>
<feature type="binding site" evidence="10">
    <location>
        <position position="34"/>
    </location>
    <ligand>
        <name>a divalent metal cation</name>
        <dbReference type="ChEBI" id="CHEBI:60240"/>
    </ligand>
</feature>
<dbReference type="HAMAP" id="MF_02227">
    <property type="entry name" value="RPE"/>
    <property type="match status" value="1"/>
</dbReference>